<dbReference type="GO" id="GO:0000819">
    <property type="term" value="P:sister chromatid segregation"/>
    <property type="evidence" value="ECO:0007669"/>
    <property type="project" value="TreeGrafter"/>
</dbReference>
<dbReference type="Gene3D" id="2.60.120.1020">
    <property type="entry name" value="Peptide N glycanase, PAW domain"/>
    <property type="match status" value="1"/>
</dbReference>
<dbReference type="Gene3D" id="3.40.50.670">
    <property type="match status" value="1"/>
</dbReference>
<sequence length="2122" mass="238983">MAVSPAVTTLCENPNEVFLDVAKLLLTYADNILSLKSLEDTSTSSYVMMSPPNRYPNEEKYRSIRIGNPTFSTKLLPIKGAVECLFEMGFEEAETHLVFSKSASVEQLKLVRESIAAERDQRLCGGQPVQPTAQAASVSASASSSSSSSSSASASASTSASVSSAAASSQPVSPPPLQPSSLEDSMSFFVTLQSNFQHVLLYENPELQRKARSHIPHQKLSSAAELKLKEAKEADPECKLGIEDFLVLELLRWFKQDFFSWVDCLPCSSCKGPTQNASSLSPSTDDVRWGAQRVENHYCQSCRLSTRFPRYNNPEKLLETRRGRCGEWANYHVWTEVYSVAQRRWLHCDSCENGCDKPLLYEVGWGKKLAYVLAFSKDQRQQALTPARKKELTERLLVELVEFISPKKPKPGELGGRNSGSLAWRMARGETRKADTGTSTQAAGYVFTPTEKEKSDRLLHVRYNAAKDQYCRVSNNSEFIPSWDQCVWRKESVFRKVENDWQMVYIARTEGSSMGKISWKFDFAPAGMKIKSVSIMASSQTFHSGKVCWHLQAGQITTEFSGDGKMQSFQSLSGSSEFIVVAGLSGGEEETSWQHSQLFRQSLKETEESSFEILEAANGRGDTGKMEGAKKDKAGSKLSVERVYQKKTQLEHILLRPDTYIGTQMWVFDEEIGMNQREITYVPGLYKIFDEILVSSIYSYNLSNSSLPFPVASTSESNTISIWNNGKGIPVVEHKDEKMYVPALIFGHLLTSSNYDDDEKKVTGGRNGYGAKLCNIFSTKFTVETACKEYRHSFKQTWQNNMNKTSDPKIKFFDGDDFTCVTFQPDLSKFKMDKLDKDIVALLTRRAYDVAGSCRGVKVTLNGKKVPVTGFRSYVDLYVKDKLDETGVALKVVNETVNDRWEVCLTLSEKGFQQIGFVNSIATTKGGRHVDYVVDQIVSKLIEVVKKKNKAGVTVKPFQNPTFDSQTKENMTLQTKSFGSKCLLSEKFIRAATNCGIVESILNWVKFKAQTQLNKKCSSVKKQNSNQILNIFHIHVLGGKHSSECTLILTEGDSAKSLAVSGLGVIGRDRYGVFPLRGKILNVREATHKQIMENAEINNIIKIVGLQYKKSYEDPESLRTLRYGKIMIMTDQDQDGSHIKGLLINFFHHNWPSLLKHTFLEEFITPIVNKNKQEMAFYSIPEFDEWKKQTENYKTWHIKYYKGLGTSTSKEAKEYFSDMEKHRITFRYSGAEDDAAITLAFSKKKTDDRKEWLTNFMEDRRQRRMHGLPEQYLYGTNARHLSYNDFINKELILFSNSDNERSIPSLVDGLYIFPSSLNDKREVKVAQLAGSVAEMSAYHHGEQALMMTIVNLAQNFVGSNNVNILQPLGQFGTRINGGKDAASPRYIFTMLSPLAKLLFPSGDSNLLKFLYDDNQKVEPEWYIPIIPLVLVNGAEGIGTGWACKIPNYDPREIVNNINRMLNHQDPLPMLPSYKNFKGVIHELGQNQYLVSGEVSVIDRNTIEITELPVRTWTQAYKESVLEPMLQGSDKTPALINDYKEYHTDTTVKFVVRMSEEKLAHAESVGLHKVFKLQSSLTCNSMRYESVQDILREFFELRLHYYKLRKDWLLGSLGAEAAKLSNQARFVLEKIEGKITIENKSKRELIRMLVQKGYESDPVAAWSKSQEKAQEDDDHDGNESDSSVDSGSSSGPNFNYILNMPLWCLSKEKVEELLKQRDHKRSELNDLQKKQPEDLWKEDLAVFIEELDKVEAHEREEQSLGKAVKMVKGKVGKPKAKKLNLEETMPSVFGRRVEPPTQAIRSDAAKKLTKKKKSDIDPAVKLEFDEEGLGVEGAAGEISVAKPKAPRVKKEKKEPGAPRVRKPPGPKGVPAKKVKKRNPWSEDESKSDTAKPKYTFDFSEEEDEAADEEENGENDVASSPMRSFKDDFLSSETKQRYSDRHDDDDDDDVEDSYSAPPKKTTCLWEPSVRSAPVAKRQETTSIFSSKSAFSEKSNDSAAKKPSDAAPKPKKPPAAKAKKPDKSIWDSDSDTGSKKTASPLKGKGRGRKRKGSGSEDEYSPMKKMAKPVGRKPQKPPSDDEDDDSNSLSAKMARSRDRPGRAKKEIKYFDESDNGGEDDDDDMFD</sequence>
<dbReference type="Pfam" id="PF00521">
    <property type="entry name" value="DNA_topoisoIV"/>
    <property type="match status" value="1"/>
</dbReference>
<dbReference type="FunFam" id="3.30.1360.40:FF:000003">
    <property type="entry name" value="DNA topoisomerase 2"/>
    <property type="match status" value="1"/>
</dbReference>
<dbReference type="PROSITE" id="PS00177">
    <property type="entry name" value="TOPOISOMERASE_II"/>
    <property type="match status" value="1"/>
</dbReference>
<dbReference type="SMART" id="SM00434">
    <property type="entry name" value="TOP4c"/>
    <property type="match status" value="1"/>
</dbReference>
<dbReference type="Gene3D" id="3.30.230.10">
    <property type="match status" value="1"/>
</dbReference>
<feature type="compositionally biased region" description="Acidic residues" evidence="30">
    <location>
        <begin position="1941"/>
        <end position="1950"/>
    </location>
</feature>
<dbReference type="PRINTS" id="PR00418">
    <property type="entry name" value="TPI2FAMILY"/>
</dbReference>
<feature type="compositionally biased region" description="Basic and acidic residues" evidence="30">
    <location>
        <begin position="1878"/>
        <end position="1890"/>
    </location>
</feature>
<dbReference type="FunFam" id="3.30.565.10:FF:000004">
    <property type="entry name" value="DNA topoisomerase 2"/>
    <property type="match status" value="1"/>
</dbReference>
<dbReference type="PANTHER" id="PTHR10169:SF36">
    <property type="entry name" value="DNA TOPOISOMERASE 2-BETA"/>
    <property type="match status" value="1"/>
</dbReference>
<dbReference type="InterPro" id="IPR001154">
    <property type="entry name" value="TopoII_euk"/>
</dbReference>
<comment type="cofactor">
    <cofactor evidence="3">
        <name>Ca(2+)</name>
        <dbReference type="ChEBI" id="CHEBI:29108"/>
    </cofactor>
</comment>
<feature type="domain" description="PAW" evidence="32">
    <location>
        <begin position="413"/>
        <end position="620"/>
    </location>
</feature>
<evidence type="ECO:0000256" key="11">
    <source>
        <dbReference type="ARBA" id="ARBA00012158"/>
    </source>
</evidence>
<comment type="similarity">
    <text evidence="10">Belongs to the type II topoisomerase family.</text>
</comment>
<dbReference type="InterPro" id="IPR006588">
    <property type="entry name" value="Peptide_N_glycanase_PAW_dom"/>
</dbReference>
<feature type="compositionally biased region" description="Basic and acidic residues" evidence="30">
    <location>
        <begin position="1991"/>
        <end position="2001"/>
    </location>
</feature>
<dbReference type="InterPro" id="IPR020568">
    <property type="entry name" value="Ribosomal_Su5_D2-typ_SF"/>
</dbReference>
<evidence type="ECO:0000256" key="10">
    <source>
        <dbReference type="ARBA" id="ARBA00011080"/>
    </source>
</evidence>
<evidence type="ECO:0000259" key="33">
    <source>
        <dbReference type="PROSITE" id="PS52040"/>
    </source>
</evidence>
<dbReference type="GO" id="GO:0005654">
    <property type="term" value="C:nucleoplasm"/>
    <property type="evidence" value="ECO:0007669"/>
    <property type="project" value="UniProtKB-SubCell"/>
</dbReference>
<dbReference type="Pfam" id="PF08070">
    <property type="entry name" value="DTHCT"/>
    <property type="match status" value="1"/>
</dbReference>
<evidence type="ECO:0000256" key="14">
    <source>
        <dbReference type="ARBA" id="ARBA00022490"/>
    </source>
</evidence>
<evidence type="ECO:0000256" key="22">
    <source>
        <dbReference type="ARBA" id="ARBA00023125"/>
    </source>
</evidence>
<dbReference type="SUPFAM" id="SSF56719">
    <property type="entry name" value="Type II DNA topoisomerase"/>
    <property type="match status" value="1"/>
</dbReference>
<evidence type="ECO:0000256" key="25">
    <source>
        <dbReference type="ARBA" id="ARBA00024870"/>
    </source>
</evidence>
<dbReference type="GO" id="GO:0000224">
    <property type="term" value="F:peptide-N4-(N-acetyl-beta-glucosaminyl)asparagine amidase activity"/>
    <property type="evidence" value="ECO:0007669"/>
    <property type="project" value="UniProtKB-EC"/>
</dbReference>
<evidence type="ECO:0000256" key="21">
    <source>
        <dbReference type="ARBA" id="ARBA00023029"/>
    </source>
</evidence>
<dbReference type="Gene3D" id="3.10.620.30">
    <property type="match status" value="2"/>
</dbReference>
<feature type="compositionally biased region" description="Low complexity" evidence="30">
    <location>
        <begin position="1831"/>
        <end position="1842"/>
    </location>
</feature>
<dbReference type="Gene3D" id="3.90.199.10">
    <property type="entry name" value="Topoisomerase II, domain 5"/>
    <property type="match status" value="1"/>
</dbReference>
<feature type="compositionally biased region" description="Basic and acidic residues" evidence="30">
    <location>
        <begin position="1922"/>
        <end position="1940"/>
    </location>
</feature>
<evidence type="ECO:0000256" key="4">
    <source>
        <dbReference type="ARBA" id="ARBA00001946"/>
    </source>
</evidence>
<dbReference type="InterPro" id="IPR013506">
    <property type="entry name" value="Topo_IIA_bsu_dom2"/>
</dbReference>
<evidence type="ECO:0000256" key="28">
    <source>
        <dbReference type="PROSITE-ProRule" id="PRU00731"/>
    </source>
</evidence>
<dbReference type="GO" id="GO:0003918">
    <property type="term" value="F:DNA topoisomerase type II (double strand cut, ATP-hydrolyzing) activity"/>
    <property type="evidence" value="ECO:0007669"/>
    <property type="project" value="UniProtKB-EC"/>
</dbReference>
<comment type="function">
    <text evidence="25">Specifically deglycosylates the denatured form of N-linked glycoproteins in the cytoplasm and assists their proteasome-mediated degradation. Cleaves the beta-aspartyl-glucosamine (GlcNAc) of the glycan and the amide side chain of Asn, converting Asn to Asp. Prefers proteins containing high-mannose over those bearing complex type oligosaccharides. Can recognize misfolded proteins in the endoplasmic reticulum that are exported to the cytosol to be destroyed and deglycosylate them, while it has no activity toward native proteins. Deglycosylation is a prerequisite for subsequent proteasome-mediated degradation of some, but not all, misfolded glycoproteins.</text>
</comment>
<evidence type="ECO:0000256" key="8">
    <source>
        <dbReference type="ARBA" id="ARBA00004642"/>
    </source>
</evidence>
<feature type="region of interest" description="Disordered" evidence="30">
    <location>
        <begin position="1786"/>
        <end position="2122"/>
    </location>
</feature>
<organism evidence="34 35">
    <name type="scientific">Etheostoma spectabile</name>
    <name type="common">orangethroat darter</name>
    <dbReference type="NCBI Taxonomy" id="54343"/>
    <lineage>
        <taxon>Eukaryota</taxon>
        <taxon>Metazoa</taxon>
        <taxon>Chordata</taxon>
        <taxon>Craniata</taxon>
        <taxon>Vertebrata</taxon>
        <taxon>Euteleostomi</taxon>
        <taxon>Actinopterygii</taxon>
        <taxon>Neopterygii</taxon>
        <taxon>Teleostei</taxon>
        <taxon>Neoteleostei</taxon>
        <taxon>Acanthomorphata</taxon>
        <taxon>Eupercaria</taxon>
        <taxon>Perciformes</taxon>
        <taxon>Percoidei</taxon>
        <taxon>Percidae</taxon>
        <taxon>Etheostomatinae</taxon>
        <taxon>Etheostoma</taxon>
    </lineage>
</organism>
<evidence type="ECO:0000256" key="30">
    <source>
        <dbReference type="SAM" id="MobiDB-lite"/>
    </source>
</evidence>
<dbReference type="Pfam" id="PF04721">
    <property type="entry name" value="PAW"/>
    <property type="match status" value="1"/>
</dbReference>
<dbReference type="Gene3D" id="1.20.58.2190">
    <property type="match status" value="1"/>
</dbReference>
<dbReference type="GO" id="GO:0046872">
    <property type="term" value="F:metal ion binding"/>
    <property type="evidence" value="ECO:0007669"/>
    <property type="project" value="UniProtKB-KW"/>
</dbReference>
<dbReference type="Pfam" id="PF01751">
    <property type="entry name" value="Toprim"/>
    <property type="match status" value="1"/>
</dbReference>
<dbReference type="FunFam" id="1.10.268.10:FF:000002">
    <property type="entry name" value="DNA topoisomerase 2"/>
    <property type="match status" value="1"/>
</dbReference>
<feature type="active site" description="O-(5'-phospho-DNA)-tyrosine intermediate" evidence="29">
    <location>
        <position position="1386"/>
    </location>
</feature>
<dbReference type="SUPFAM" id="SSF49785">
    <property type="entry name" value="Galactose-binding domain-like"/>
    <property type="match status" value="1"/>
</dbReference>
<dbReference type="SUPFAM" id="SSF54211">
    <property type="entry name" value="Ribosomal protein S5 domain 2-like"/>
    <property type="match status" value="1"/>
</dbReference>
<dbReference type="InterPro" id="IPR013760">
    <property type="entry name" value="Topo_IIA-like_dom_sf"/>
</dbReference>
<keyword evidence="35" id="KW-1185">Reference proteome</keyword>
<feature type="compositionally biased region" description="Basic residues" evidence="30">
    <location>
        <begin position="2061"/>
        <end position="2071"/>
    </location>
</feature>
<evidence type="ECO:0000256" key="5">
    <source>
        <dbReference type="ARBA" id="ARBA00001947"/>
    </source>
</evidence>
<dbReference type="InterPro" id="IPR012542">
    <property type="entry name" value="DTHCT"/>
</dbReference>
<evidence type="ECO:0000256" key="13">
    <source>
        <dbReference type="ARBA" id="ARBA00018546"/>
    </source>
</evidence>
<dbReference type="InterPro" id="IPR038765">
    <property type="entry name" value="Papain-like_cys_pep_sf"/>
</dbReference>
<dbReference type="Gene3D" id="2.20.25.10">
    <property type="match status" value="1"/>
</dbReference>
<evidence type="ECO:0000256" key="27">
    <source>
        <dbReference type="ARBA" id="ARBA00032901"/>
    </source>
</evidence>
<feature type="compositionally biased region" description="Low complexity" evidence="30">
    <location>
        <begin position="1679"/>
        <end position="1690"/>
    </location>
</feature>
<evidence type="ECO:0000256" key="7">
    <source>
        <dbReference type="ARBA" id="ARBA00004604"/>
    </source>
</evidence>
<dbReference type="GO" id="GO:0005737">
    <property type="term" value="C:cytoplasm"/>
    <property type="evidence" value="ECO:0007669"/>
    <property type="project" value="UniProtKB-SubCell"/>
</dbReference>
<reference evidence="34 35" key="1">
    <citation type="submission" date="2019-08" db="EMBL/GenBank/DDBJ databases">
        <title>A chromosome-level genome assembly, high-density linkage maps, and genome scans reveal the genomic architecture of hybrid incompatibilities underlying speciation via character displacement in darters (Percidae: Etheostominae).</title>
        <authorList>
            <person name="Moran R.L."/>
            <person name="Catchen J.M."/>
            <person name="Fuller R.C."/>
        </authorList>
    </citation>
    <scope>NUCLEOTIDE SEQUENCE [LARGE SCALE GENOMIC DNA]</scope>
    <source>
        <strain evidence="34">EspeVRDwgs_2016</strain>
        <tissue evidence="34">Muscle</tissue>
    </source>
</reference>
<keyword evidence="22 29" id="KW-0238">DNA-binding</keyword>
<evidence type="ECO:0000256" key="29">
    <source>
        <dbReference type="PROSITE-ProRule" id="PRU01384"/>
    </source>
</evidence>
<dbReference type="GO" id="GO:0006516">
    <property type="term" value="P:glycoprotein catabolic process"/>
    <property type="evidence" value="ECO:0007669"/>
    <property type="project" value="InterPro"/>
</dbReference>
<dbReference type="FunFam" id="3.30.1490.30:FF:000001">
    <property type="entry name" value="DNA topoisomerase 2"/>
    <property type="match status" value="1"/>
</dbReference>
<evidence type="ECO:0000256" key="19">
    <source>
        <dbReference type="ARBA" id="ARBA00022840"/>
    </source>
</evidence>
<comment type="caution">
    <text evidence="34">The sequence shown here is derived from an EMBL/GenBank/DDBJ whole genome shotgun (WGS) entry which is preliminary data.</text>
</comment>
<dbReference type="InterPro" id="IPR036890">
    <property type="entry name" value="HATPase_C_sf"/>
</dbReference>
<keyword evidence="20" id="KW-0460">Magnesium</keyword>
<dbReference type="Gene3D" id="3.30.1360.40">
    <property type="match status" value="1"/>
</dbReference>
<dbReference type="InterPro" id="IPR031660">
    <property type="entry name" value="TOPRIM_C"/>
</dbReference>
<feature type="compositionally biased region" description="Basic residues" evidence="30">
    <location>
        <begin position="2040"/>
        <end position="2049"/>
    </location>
</feature>
<comment type="similarity">
    <text evidence="9 28">Belongs to the transglutaminase-like superfamily. PNGase family.</text>
</comment>
<comment type="catalytic activity">
    <reaction evidence="1 29">
        <text>ATP-dependent breakage, passage and rejoining of double-stranded DNA.</text>
        <dbReference type="EC" id="5.6.2.2"/>
    </reaction>
</comment>
<dbReference type="FunFam" id="2.60.120.1020:FF:000001">
    <property type="entry name" value="Peptide-N(4)-(N-acetyl-beta-glucosaminyl)asparagine amidase"/>
    <property type="match status" value="1"/>
</dbReference>
<feature type="region of interest" description="Disordered" evidence="30">
    <location>
        <begin position="1659"/>
        <end position="1690"/>
    </location>
</feature>
<dbReference type="GO" id="GO:0005524">
    <property type="term" value="F:ATP binding"/>
    <property type="evidence" value="ECO:0007669"/>
    <property type="project" value="UniProtKB-KW"/>
</dbReference>
<dbReference type="InterPro" id="IPR014721">
    <property type="entry name" value="Ribsml_uS5_D2-typ_fold_subgr"/>
</dbReference>
<dbReference type="Gene3D" id="3.30.1490.30">
    <property type="match status" value="1"/>
</dbReference>
<evidence type="ECO:0000256" key="12">
    <source>
        <dbReference type="ARBA" id="ARBA00012895"/>
    </source>
</evidence>
<gene>
    <name evidence="34" type="ORF">FQN60_014587</name>
</gene>
<feature type="compositionally biased region" description="Basic residues" evidence="30">
    <location>
        <begin position="2006"/>
        <end position="2015"/>
    </location>
</feature>
<dbReference type="Proteomes" id="UP000327493">
    <property type="component" value="Chromosome 8"/>
</dbReference>
<dbReference type="PROSITE" id="PS50880">
    <property type="entry name" value="TOPRIM"/>
    <property type="match status" value="1"/>
</dbReference>
<keyword evidence="19" id="KW-0067">ATP-binding</keyword>
<dbReference type="CDD" id="cd03365">
    <property type="entry name" value="TOPRIM_TopoIIA"/>
    <property type="match status" value="1"/>
</dbReference>
<evidence type="ECO:0000259" key="31">
    <source>
        <dbReference type="PROSITE" id="PS50880"/>
    </source>
</evidence>
<dbReference type="SMART" id="SM00613">
    <property type="entry name" value="PAW"/>
    <property type="match status" value="1"/>
</dbReference>
<evidence type="ECO:0000313" key="35">
    <source>
        <dbReference type="Proteomes" id="UP000327493"/>
    </source>
</evidence>
<dbReference type="GO" id="GO:0003677">
    <property type="term" value="F:DNA binding"/>
    <property type="evidence" value="ECO:0007669"/>
    <property type="project" value="UniProtKB-UniRule"/>
</dbReference>
<dbReference type="PANTHER" id="PTHR10169">
    <property type="entry name" value="DNA TOPOISOMERASE/GYRASE"/>
    <property type="match status" value="1"/>
</dbReference>
<dbReference type="InterPro" id="IPR006171">
    <property type="entry name" value="TOPRIM_dom"/>
</dbReference>
<evidence type="ECO:0000256" key="15">
    <source>
        <dbReference type="ARBA" id="ARBA00022723"/>
    </source>
</evidence>
<dbReference type="InterPro" id="IPR018997">
    <property type="entry name" value="PUB_domain"/>
</dbReference>
<dbReference type="Pfam" id="PF00204">
    <property type="entry name" value="DNA_gyraseB"/>
    <property type="match status" value="1"/>
</dbReference>
<keyword evidence="18" id="KW-0862">Zinc</keyword>
<dbReference type="CDD" id="cd16930">
    <property type="entry name" value="HATPase_TopII-like"/>
    <property type="match status" value="1"/>
</dbReference>
<dbReference type="CDD" id="cd03481">
    <property type="entry name" value="TopoIIA_Trans_ScTopoIIA"/>
    <property type="match status" value="1"/>
</dbReference>
<evidence type="ECO:0000256" key="23">
    <source>
        <dbReference type="ARBA" id="ARBA00023235"/>
    </source>
</evidence>
<evidence type="ECO:0000256" key="17">
    <source>
        <dbReference type="ARBA" id="ARBA00022801"/>
    </source>
</evidence>
<keyword evidence="21 29" id="KW-0799">Topoisomerase</keyword>
<feature type="compositionally biased region" description="Basic and acidic residues" evidence="30">
    <location>
        <begin position="1813"/>
        <end position="1822"/>
    </location>
</feature>
<dbReference type="InterPro" id="IPR013759">
    <property type="entry name" value="Topo_IIA_B_C"/>
</dbReference>
<name>A0A5J5DBT3_9PERO</name>
<dbReference type="InterPro" id="IPR036339">
    <property type="entry name" value="PUB-like_dom_sf"/>
</dbReference>
<keyword evidence="16" id="KW-0547">Nucleotide-binding</keyword>
<dbReference type="InterPro" id="IPR008979">
    <property type="entry name" value="Galactose-bd-like_sf"/>
</dbReference>
<evidence type="ECO:0000313" key="34">
    <source>
        <dbReference type="EMBL" id="KAA8590653.1"/>
    </source>
</evidence>
<dbReference type="GO" id="GO:0006265">
    <property type="term" value="P:DNA topological change"/>
    <property type="evidence" value="ECO:0007669"/>
    <property type="project" value="UniProtKB-UniRule"/>
</dbReference>
<dbReference type="Pfam" id="PF09409">
    <property type="entry name" value="PUB"/>
    <property type="match status" value="1"/>
</dbReference>
<dbReference type="PROSITE" id="PS52040">
    <property type="entry name" value="TOPO_IIA"/>
    <property type="match status" value="1"/>
</dbReference>
<dbReference type="InterPro" id="IPR038680">
    <property type="entry name" value="PAW_sf"/>
</dbReference>
<dbReference type="InterPro" id="IPR013758">
    <property type="entry name" value="Topo_IIA_A/C_ab"/>
</dbReference>
<evidence type="ECO:0000256" key="18">
    <source>
        <dbReference type="ARBA" id="ARBA00022833"/>
    </source>
</evidence>
<keyword evidence="23 29" id="KW-0413">Isomerase</keyword>
<keyword evidence="15" id="KW-0479">Metal-binding</keyword>
<dbReference type="Gene3D" id="3.30.565.10">
    <property type="entry name" value="Histidine kinase-like ATPase, C-terminal domain"/>
    <property type="match status" value="1"/>
</dbReference>
<comment type="cofactor">
    <cofactor evidence="4">
        <name>Mg(2+)</name>
        <dbReference type="ChEBI" id="CHEBI:18420"/>
    </cofactor>
</comment>
<dbReference type="CDD" id="cd00187">
    <property type="entry name" value="TOP4c"/>
    <property type="match status" value="1"/>
</dbReference>
<proteinExistence type="inferred from homology"/>
<dbReference type="FunFam" id="3.40.50.670:FF:000001">
    <property type="entry name" value="DNA topoisomerase 2"/>
    <property type="match status" value="2"/>
</dbReference>
<dbReference type="EC" id="3.5.1.52" evidence="11"/>
<feature type="domain" description="Topo IIA-type catalytic" evidence="33">
    <location>
        <begin position="1293"/>
        <end position="1739"/>
    </location>
</feature>
<dbReference type="SMART" id="SM00580">
    <property type="entry name" value="PUG"/>
    <property type="match status" value="1"/>
</dbReference>
<dbReference type="InterPro" id="IPR002205">
    <property type="entry name" value="Topo_IIA_dom_A"/>
</dbReference>
<dbReference type="FunFam" id="2.20.25.10:FF:000011">
    <property type="entry name" value="peptide-N(4)-(N-acetyl-beta- glucosaminyl)asparagine amidase"/>
    <property type="match status" value="1"/>
</dbReference>
<evidence type="ECO:0000256" key="3">
    <source>
        <dbReference type="ARBA" id="ARBA00001913"/>
    </source>
</evidence>
<protein>
    <recommendedName>
        <fullName evidence="13">Peptide-N(4)-(N-acetyl-beta-glucosaminyl)asparagine amidase</fullName>
        <ecNumber evidence="11">3.5.1.52</ecNumber>
        <ecNumber evidence="12">5.6.2.2</ecNumber>
    </recommendedName>
    <alternativeName>
        <fullName evidence="26">N-glycanase 1</fullName>
    </alternativeName>
    <alternativeName>
        <fullName evidence="27">Peptide:N-glycanase</fullName>
    </alternativeName>
</protein>
<evidence type="ECO:0000256" key="16">
    <source>
        <dbReference type="ARBA" id="ARBA00022741"/>
    </source>
</evidence>
<dbReference type="SUPFAM" id="SSF55874">
    <property type="entry name" value="ATPase domain of HSP90 chaperone/DNA topoisomerase II/histidine kinase"/>
    <property type="match status" value="1"/>
</dbReference>
<dbReference type="GO" id="GO:0005730">
    <property type="term" value="C:nucleolus"/>
    <property type="evidence" value="ECO:0007669"/>
    <property type="project" value="UniProtKB-SubCell"/>
</dbReference>
<comment type="catalytic activity">
    <reaction evidence="2">
        <text>Hydrolysis of an N(4)-(acetyl-beta-D-glucosaminyl)asparagine residue in which the glucosamine residue may be further glycosylated, to yield a (substituted) N-acetyl-beta-D-glucosaminylamine and a peptide containing an aspartate residue.</text>
        <dbReference type="EC" id="3.5.1.52"/>
    </reaction>
</comment>
<dbReference type="GO" id="GO:0000712">
    <property type="term" value="P:resolution of meiotic recombination intermediates"/>
    <property type="evidence" value="ECO:0007669"/>
    <property type="project" value="TreeGrafter"/>
</dbReference>
<dbReference type="PROSITE" id="PS51398">
    <property type="entry name" value="PAW"/>
    <property type="match status" value="1"/>
</dbReference>
<feature type="compositionally biased region" description="Acidic residues" evidence="30">
    <location>
        <begin position="1897"/>
        <end position="1912"/>
    </location>
</feature>
<dbReference type="InterPro" id="IPR018522">
    <property type="entry name" value="TopoIIA_CS"/>
</dbReference>
<dbReference type="InterPro" id="IPR001241">
    <property type="entry name" value="Topo_IIA"/>
</dbReference>
<dbReference type="Gene3D" id="1.10.268.10">
    <property type="entry name" value="Topoisomerase, domain 3"/>
    <property type="match status" value="1"/>
</dbReference>
<accession>A0A5J5DBT3</accession>
<evidence type="ECO:0000259" key="32">
    <source>
        <dbReference type="PROSITE" id="PS51398"/>
    </source>
</evidence>
<feature type="compositionally biased region" description="Polar residues" evidence="30">
    <location>
        <begin position="1978"/>
        <end position="1990"/>
    </location>
</feature>
<evidence type="ECO:0000256" key="9">
    <source>
        <dbReference type="ARBA" id="ARBA00009390"/>
    </source>
</evidence>
<dbReference type="Pfam" id="PF16898">
    <property type="entry name" value="TOPRIM_C"/>
    <property type="match status" value="1"/>
</dbReference>
<keyword evidence="17" id="KW-0378">Hydrolase</keyword>
<evidence type="ECO:0000256" key="26">
    <source>
        <dbReference type="ARBA" id="ARBA00029604"/>
    </source>
</evidence>
<dbReference type="EC" id="5.6.2.2" evidence="12"/>
<feature type="compositionally biased region" description="Acidic residues" evidence="30">
    <location>
        <begin position="2108"/>
        <end position="2122"/>
    </location>
</feature>
<dbReference type="InterPro" id="IPR034157">
    <property type="entry name" value="TOPRIM_TopoII"/>
</dbReference>
<feature type="domain" description="Toprim" evidence="31">
    <location>
        <begin position="1045"/>
        <end position="1162"/>
    </location>
</feature>
<comment type="cofactor">
    <cofactor evidence="5">
        <name>Zn(2+)</name>
        <dbReference type="ChEBI" id="CHEBI:29105"/>
    </cofactor>
</comment>
<evidence type="ECO:0000256" key="24">
    <source>
        <dbReference type="ARBA" id="ARBA00023242"/>
    </source>
</evidence>
<dbReference type="InterPro" id="IPR013757">
    <property type="entry name" value="Topo_IIA_A_a_sf"/>
</dbReference>
<dbReference type="InterPro" id="IPR050634">
    <property type="entry name" value="DNA_Topoisomerase_II"/>
</dbReference>
<dbReference type="SMART" id="SM00433">
    <property type="entry name" value="TOP2c"/>
    <property type="match status" value="1"/>
</dbReference>
<keyword evidence="24" id="KW-0539">Nucleus</keyword>
<comment type="subcellular location">
    <subcellularLocation>
        <location evidence="6">Cytoplasm</location>
    </subcellularLocation>
    <subcellularLocation>
        <location evidence="7">Nucleus</location>
        <location evidence="7">Nucleolus</location>
    </subcellularLocation>
    <subcellularLocation>
        <location evidence="8">Nucleus</location>
        <location evidence="8">Nucleoplasm</location>
    </subcellularLocation>
</comment>
<feature type="compositionally biased region" description="Basic residues" evidence="30">
    <location>
        <begin position="1858"/>
        <end position="1877"/>
    </location>
</feature>
<dbReference type="SUPFAM" id="SSF143503">
    <property type="entry name" value="PUG domain-like"/>
    <property type="match status" value="1"/>
</dbReference>
<evidence type="ECO:0000256" key="1">
    <source>
        <dbReference type="ARBA" id="ARBA00000185"/>
    </source>
</evidence>
<dbReference type="FunFam" id="3.90.199.10:FF:000002">
    <property type="entry name" value="DNA topoisomerase 2"/>
    <property type="match status" value="1"/>
</dbReference>
<dbReference type="PRINTS" id="PR01158">
    <property type="entry name" value="TOPISMRASEII"/>
</dbReference>
<keyword evidence="14" id="KW-0963">Cytoplasm</keyword>
<evidence type="ECO:0000256" key="2">
    <source>
        <dbReference type="ARBA" id="ARBA00001650"/>
    </source>
</evidence>
<dbReference type="SUPFAM" id="SSF54001">
    <property type="entry name" value="Cysteine proteinases"/>
    <property type="match status" value="1"/>
</dbReference>
<evidence type="ECO:0000256" key="20">
    <source>
        <dbReference type="ARBA" id="ARBA00022842"/>
    </source>
</evidence>
<feature type="compositionally biased region" description="Basic and acidic residues" evidence="30">
    <location>
        <begin position="2091"/>
        <end position="2107"/>
    </location>
</feature>
<dbReference type="EMBL" id="VOFY01000008">
    <property type="protein sequence ID" value="KAA8590653.1"/>
    <property type="molecule type" value="Genomic_DNA"/>
</dbReference>
<evidence type="ECO:0000256" key="6">
    <source>
        <dbReference type="ARBA" id="ARBA00004496"/>
    </source>
</evidence>